<gene>
    <name evidence="1" type="ORF">QT711_10710</name>
</gene>
<dbReference type="Proteomes" id="UP001282284">
    <property type="component" value="Unassembled WGS sequence"/>
</dbReference>
<dbReference type="RefSeq" id="WP_317944141.1">
    <property type="nucleotide sequence ID" value="NZ_JAUBDI010000009.1"/>
</dbReference>
<reference evidence="1 2" key="1">
    <citation type="submission" date="2023-06" db="EMBL/GenBank/DDBJ databases">
        <title>Sporosarcina sp. nov., isolated from Korean traditional fermented seafood 'Jeotgal'.</title>
        <authorList>
            <person name="Yang A.I."/>
            <person name="Shin N.-R."/>
        </authorList>
    </citation>
    <scope>NUCLEOTIDE SEQUENCE [LARGE SCALE GENOMIC DNA]</scope>
    <source>
        <strain evidence="1 2">KCTC13119</strain>
    </source>
</reference>
<evidence type="ECO:0000313" key="1">
    <source>
        <dbReference type="EMBL" id="MDW0113660.1"/>
    </source>
</evidence>
<evidence type="ECO:0000313" key="2">
    <source>
        <dbReference type="Proteomes" id="UP001282284"/>
    </source>
</evidence>
<name>A0ABU4G9L8_9BACL</name>
<comment type="caution">
    <text evidence="1">The sequence shown here is derived from an EMBL/GenBank/DDBJ whole genome shotgun (WGS) entry which is preliminary data.</text>
</comment>
<keyword evidence="2" id="KW-1185">Reference proteome</keyword>
<organism evidence="1 2">
    <name type="scientific">Sporosarcina saromensis</name>
    <dbReference type="NCBI Taxonomy" id="359365"/>
    <lineage>
        <taxon>Bacteria</taxon>
        <taxon>Bacillati</taxon>
        <taxon>Bacillota</taxon>
        <taxon>Bacilli</taxon>
        <taxon>Bacillales</taxon>
        <taxon>Caryophanaceae</taxon>
        <taxon>Sporosarcina</taxon>
    </lineage>
</organism>
<accession>A0ABU4G9L8</accession>
<proteinExistence type="predicted"/>
<sequence>MRKLLLPASGFPEKINAIESVRIPPTAISKQDFVETAILQAINTYNPKLNLQEVEYSNINNQFSNLPVRGGKLFGAIIEDEVINASSEDYYRNKGYYIWINNGDTVARRIVTYVFILDLEMDGRNIVAQSIFPELIELMDMTIGGPCYKVANHPVYILNMLGSRITQSSIYYPIAGMIAADMEYIEVFANTPELVRVPSDIRDFIRKYEPSYRGASVYITPEFELDFRNKSLKIKDDKLVVGDYLKHDRRTGLYEFNGSSEKFYWAKILPYILLAHKNGYTIDYAELENFYSTYTPLFSRRGTKLPRFLTLLRFIEKLN</sequence>
<protein>
    <submittedName>
        <fullName evidence="1">Uncharacterized protein</fullName>
    </submittedName>
</protein>
<dbReference type="EMBL" id="JAUBDI010000009">
    <property type="protein sequence ID" value="MDW0113660.1"/>
    <property type="molecule type" value="Genomic_DNA"/>
</dbReference>